<feature type="transmembrane region" description="Helical" evidence="7">
    <location>
        <begin position="146"/>
        <end position="165"/>
    </location>
</feature>
<dbReference type="InterPro" id="IPR004017">
    <property type="entry name" value="Cys_rich_dom"/>
</dbReference>
<dbReference type="Pfam" id="PF02754">
    <property type="entry name" value="CCG"/>
    <property type="match status" value="2"/>
</dbReference>
<feature type="transmembrane region" description="Helical" evidence="7">
    <location>
        <begin position="104"/>
        <end position="125"/>
    </location>
</feature>
<keyword evidence="1" id="KW-0004">4Fe-4S</keyword>
<protein>
    <recommendedName>
        <fullName evidence="8">4Fe-4S ferredoxin-type domain-containing protein</fullName>
    </recommendedName>
</protein>
<dbReference type="InterPro" id="IPR009051">
    <property type="entry name" value="Helical_ferredxn"/>
</dbReference>
<dbReference type="GO" id="GO:0005886">
    <property type="term" value="C:plasma membrane"/>
    <property type="evidence" value="ECO:0007669"/>
    <property type="project" value="TreeGrafter"/>
</dbReference>
<keyword evidence="5" id="KW-0411">Iron-sulfur</keyword>
<dbReference type="AlphaFoldDB" id="A0A2V5K8W9"/>
<dbReference type="InterPro" id="IPR036197">
    <property type="entry name" value="NarG-like_sf"/>
</dbReference>
<dbReference type="SUPFAM" id="SSF103501">
    <property type="entry name" value="Respiratory nitrate reductase 1 gamma chain"/>
    <property type="match status" value="1"/>
</dbReference>
<evidence type="ECO:0000256" key="1">
    <source>
        <dbReference type="ARBA" id="ARBA00022485"/>
    </source>
</evidence>
<keyword evidence="2" id="KW-0479">Metal-binding</keyword>
<keyword evidence="3" id="KW-0560">Oxidoreductase</keyword>
<keyword evidence="4" id="KW-0408">Iron</keyword>
<keyword evidence="10" id="KW-1185">Reference proteome</keyword>
<feature type="transmembrane region" description="Helical" evidence="7">
    <location>
        <begin position="171"/>
        <end position="191"/>
    </location>
</feature>
<dbReference type="GO" id="GO:0046872">
    <property type="term" value="F:metal ion binding"/>
    <property type="evidence" value="ECO:0007669"/>
    <property type="project" value="UniProtKB-KW"/>
</dbReference>
<dbReference type="EMBL" id="QJVJ01000003">
    <property type="protein sequence ID" value="PYI55848.1"/>
    <property type="molecule type" value="Genomic_DNA"/>
</dbReference>
<feature type="transmembrane region" description="Helical" evidence="7">
    <location>
        <begin position="6"/>
        <end position="27"/>
    </location>
</feature>
<dbReference type="SUPFAM" id="SSF46548">
    <property type="entry name" value="alpha-helical ferredoxin"/>
    <property type="match status" value="1"/>
</dbReference>
<accession>A0A2V5K8W9</accession>
<evidence type="ECO:0000256" key="7">
    <source>
        <dbReference type="SAM" id="Phobius"/>
    </source>
</evidence>
<dbReference type="InterPro" id="IPR017896">
    <property type="entry name" value="4Fe4S_Fe-S-bd"/>
</dbReference>
<gene>
    <name evidence="9" type="ORF">DLM86_09030</name>
</gene>
<feature type="compositionally biased region" description="Basic and acidic residues" evidence="6">
    <location>
        <begin position="364"/>
        <end position="374"/>
    </location>
</feature>
<dbReference type="PANTHER" id="PTHR43255">
    <property type="entry name" value="IRON-SULFUR-BINDING OXIDOREDUCTASE FADF-RELATED-RELATED"/>
    <property type="match status" value="1"/>
</dbReference>
<dbReference type="PANTHER" id="PTHR43255:SF1">
    <property type="entry name" value="IRON-SULFUR-BINDING OXIDOREDUCTASE FADF-RELATED"/>
    <property type="match status" value="1"/>
</dbReference>
<name>A0A2V5K8W9_9BACL</name>
<dbReference type="Gene3D" id="1.20.950.20">
    <property type="entry name" value="Transmembrane di-heme cytochromes, Chain C"/>
    <property type="match status" value="1"/>
</dbReference>
<keyword evidence="7" id="KW-0812">Transmembrane</keyword>
<dbReference type="GO" id="GO:0051539">
    <property type="term" value="F:4 iron, 4 sulfur cluster binding"/>
    <property type="evidence" value="ECO:0007669"/>
    <property type="project" value="UniProtKB-KW"/>
</dbReference>
<feature type="transmembrane region" description="Helical" evidence="7">
    <location>
        <begin position="198"/>
        <end position="218"/>
    </location>
</feature>
<organism evidence="9 10">
    <name type="scientific">Paenibacillus flagellatus</name>
    <dbReference type="NCBI Taxonomy" id="2211139"/>
    <lineage>
        <taxon>Bacteria</taxon>
        <taxon>Bacillati</taxon>
        <taxon>Bacillota</taxon>
        <taxon>Bacilli</taxon>
        <taxon>Bacillales</taxon>
        <taxon>Paenibacillaceae</taxon>
        <taxon>Paenibacillus</taxon>
    </lineage>
</organism>
<dbReference type="PROSITE" id="PS00198">
    <property type="entry name" value="4FE4S_FER_1"/>
    <property type="match status" value="2"/>
</dbReference>
<feature type="domain" description="4Fe-4S ferredoxin-type" evidence="8">
    <location>
        <begin position="391"/>
        <end position="422"/>
    </location>
</feature>
<evidence type="ECO:0000313" key="9">
    <source>
        <dbReference type="EMBL" id="PYI55848.1"/>
    </source>
</evidence>
<dbReference type="OrthoDB" id="9794954at2"/>
<dbReference type="Gene3D" id="1.10.1060.10">
    <property type="entry name" value="Alpha-helical ferredoxin"/>
    <property type="match status" value="2"/>
</dbReference>
<reference evidence="9 10" key="1">
    <citation type="submission" date="2018-05" db="EMBL/GenBank/DDBJ databases">
        <title>Paenibacillus flagellatus sp. nov., isolated from selenium mineral soil.</title>
        <authorList>
            <person name="Dai X."/>
        </authorList>
    </citation>
    <scope>NUCLEOTIDE SEQUENCE [LARGE SCALE GENOMIC DNA]</scope>
    <source>
        <strain evidence="9 10">DXL2</strain>
    </source>
</reference>
<keyword evidence="7" id="KW-0472">Membrane</keyword>
<evidence type="ECO:0000259" key="8">
    <source>
        <dbReference type="PROSITE" id="PS51379"/>
    </source>
</evidence>
<dbReference type="GO" id="GO:0016491">
    <property type="term" value="F:oxidoreductase activity"/>
    <property type="evidence" value="ECO:0007669"/>
    <property type="project" value="UniProtKB-KW"/>
</dbReference>
<proteinExistence type="predicted"/>
<feature type="region of interest" description="Disordered" evidence="6">
    <location>
        <begin position="333"/>
        <end position="387"/>
    </location>
</feature>
<evidence type="ECO:0000256" key="6">
    <source>
        <dbReference type="SAM" id="MobiDB-lite"/>
    </source>
</evidence>
<dbReference type="PROSITE" id="PS51379">
    <property type="entry name" value="4FE4S_FER_2"/>
    <property type="match status" value="2"/>
</dbReference>
<keyword evidence="7" id="KW-1133">Transmembrane helix</keyword>
<feature type="domain" description="4Fe-4S ferredoxin-type" evidence="8">
    <location>
        <begin position="267"/>
        <end position="297"/>
    </location>
</feature>
<evidence type="ECO:0000256" key="2">
    <source>
        <dbReference type="ARBA" id="ARBA00022723"/>
    </source>
</evidence>
<evidence type="ECO:0000313" key="10">
    <source>
        <dbReference type="Proteomes" id="UP000247476"/>
    </source>
</evidence>
<comment type="caution">
    <text evidence="9">The sequence shown here is derived from an EMBL/GenBank/DDBJ whole genome shotgun (WGS) entry which is preliminary data.</text>
</comment>
<dbReference type="InterPro" id="IPR017900">
    <property type="entry name" value="4Fe4S_Fe_S_CS"/>
</dbReference>
<feature type="transmembrane region" description="Helical" evidence="7">
    <location>
        <begin position="71"/>
        <end position="92"/>
    </location>
</feature>
<dbReference type="PROSITE" id="PS51257">
    <property type="entry name" value="PROKAR_LIPOPROTEIN"/>
    <property type="match status" value="1"/>
</dbReference>
<dbReference type="Proteomes" id="UP000247476">
    <property type="component" value="Unassembled WGS sequence"/>
</dbReference>
<sequence>MIWKIANFVLCLGAVGCGALLFGKAVSRRYAYVMLGRREGEPFRFDRRRLREWAAQLFGHKKLLKDRRSGLMHLIVFYGFIVLQFGAVDIVWKGLFDVRLPLPAYDWFVLSQEIAAAAVLVAIGYAGYRRYGEKLRRLKRGWKPSVVLLFIAGLMLSVLFVSAFDRLREEAPASALAPIASALAGAMSGIAGTWAADVLYYAFWWAHLLILLGFLVYVPQSKHFHLLTAPVNLALAGSDPPGKLRSLDLEDENAESFGVGAVETFTRKQLLDLYACVECGRCTDVCPAAGTGKALSPMHLIVKLRDHLTEKGAAITSKSAWVPEFAFPSDDRATVFRPAGTPSREGRGEWTGEGVTDIRPTMRMQKDAWRKPDASDGGEPPPRPEEASLIGDVMTAEELWACTTCRNCEDQCPVGNAHVDKIVDMRRYLVLTEGSVPSDGQRAMQQIERQGNPWGISRSDRAKWTEELDGVRVPTVRELPDFDVLLFVGSMGSYDNRTRKVTASLVKLMAHAGVRFAILGNEERNSGDTPRRMGNELLFRQCAEDNIETFRRYGVRRIVTACPHTYNTFKHEYPEFGLEAEVVHHTELLAGLVKEGRLVPAHPVRERATYHDSCYLGRYNGRYEAPRDILRAIPGLELAEMERSGANAMCCGAGGGLMWMEESAGKRINVARVEQALAVSPTVIASACPYCLTMMEDGSKLLEAEETVAAKDVAELLAAAVFGPSGREASSKEGTVR</sequence>
<evidence type="ECO:0000256" key="4">
    <source>
        <dbReference type="ARBA" id="ARBA00023004"/>
    </source>
</evidence>
<evidence type="ECO:0000256" key="3">
    <source>
        <dbReference type="ARBA" id="ARBA00023002"/>
    </source>
</evidence>
<dbReference type="InterPro" id="IPR051460">
    <property type="entry name" value="HdrC_iron-sulfur_subunit"/>
</dbReference>
<evidence type="ECO:0000256" key="5">
    <source>
        <dbReference type="ARBA" id="ARBA00023014"/>
    </source>
</evidence>
<dbReference type="RefSeq" id="WP_110839648.1">
    <property type="nucleotide sequence ID" value="NZ_QJVJ01000003.1"/>
</dbReference>